<keyword evidence="6 9" id="KW-0472">Membrane</keyword>
<accession>A0A380S559</accession>
<dbReference type="InterPro" id="IPR001757">
    <property type="entry name" value="P_typ_ATPase"/>
</dbReference>
<reference evidence="11 12" key="1">
    <citation type="submission" date="2017-08" db="EMBL/GenBank/DDBJ databases">
        <authorList>
            <person name="de Groot N.N."/>
        </authorList>
    </citation>
    <scope>NUCLEOTIDE SEQUENCE [LARGE SCALE GENOMIC DNA]</scope>
    <source>
        <strain evidence="11 12">HM2</strain>
    </source>
</reference>
<keyword evidence="5 9" id="KW-1133">Transmembrane helix</keyword>
<dbReference type="PANTHER" id="PTHR48085:SF5">
    <property type="entry name" value="CADMIUM_ZINC-TRANSPORTING ATPASE HMA4-RELATED"/>
    <property type="match status" value="1"/>
</dbReference>
<dbReference type="InterPro" id="IPR044492">
    <property type="entry name" value="P_typ_ATPase_HD_dom"/>
</dbReference>
<dbReference type="Gene3D" id="3.40.50.1000">
    <property type="entry name" value="HAD superfamily/HAD-like"/>
    <property type="match status" value="1"/>
</dbReference>
<dbReference type="SFLD" id="SFLDF00027">
    <property type="entry name" value="p-type_atpase"/>
    <property type="match status" value="1"/>
</dbReference>
<feature type="domain" description="P-type ATPase A" evidence="10">
    <location>
        <begin position="202"/>
        <end position="299"/>
    </location>
</feature>
<dbReference type="EMBL" id="UHJL01000002">
    <property type="protein sequence ID" value="SUQ24357.1"/>
    <property type="molecule type" value="Genomic_DNA"/>
</dbReference>
<dbReference type="PRINTS" id="PR00119">
    <property type="entry name" value="CATATPASE"/>
</dbReference>
<evidence type="ECO:0000256" key="2">
    <source>
        <dbReference type="ARBA" id="ARBA00006024"/>
    </source>
</evidence>
<evidence type="ECO:0000256" key="7">
    <source>
        <dbReference type="ARBA" id="ARBA00039097"/>
    </source>
</evidence>
<dbReference type="GO" id="GO:0016887">
    <property type="term" value="F:ATP hydrolysis activity"/>
    <property type="evidence" value="ECO:0007669"/>
    <property type="project" value="InterPro"/>
</dbReference>
<protein>
    <recommendedName>
        <fullName evidence="7">P-type Zn(2+) transporter</fullName>
        <ecNumber evidence="7">7.2.2.12</ecNumber>
    </recommendedName>
</protein>
<evidence type="ECO:0000256" key="5">
    <source>
        <dbReference type="ARBA" id="ARBA00022989"/>
    </source>
</evidence>
<dbReference type="SFLD" id="SFLDG00002">
    <property type="entry name" value="C1.7:_P-type_atpase_like"/>
    <property type="match status" value="1"/>
</dbReference>
<evidence type="ECO:0000256" key="1">
    <source>
        <dbReference type="ARBA" id="ARBA00004370"/>
    </source>
</evidence>
<evidence type="ECO:0000256" key="9">
    <source>
        <dbReference type="RuleBase" id="RU362081"/>
    </source>
</evidence>
<proteinExistence type="inferred from homology"/>
<dbReference type="GO" id="GO:0016463">
    <property type="term" value="F:P-type zinc transporter activity"/>
    <property type="evidence" value="ECO:0007669"/>
    <property type="project" value="UniProtKB-EC"/>
</dbReference>
<sequence>MRFRIVYDKPGRLRLRAGAYAFEREYEARIHKACLSEPCVKSVVVRSVNGGLLFEYSAKAGDFETSRKQILDFVSALNPKELPECDGETEYQLQALDDGFKASLTGMIARRYLMRWFVPLPIRTAITVVRGLRYVARGISTLMSGKLTVDVLDGAAIGASLLQKNYESAGTVMFLLGVSGLLEDYTKARTRTALTGSLAVKVDKVWVVKDGVDTLVDMKDVQVDDLVRIRSGSMIPVDGRVIEGEAFVNESTMTGESKAVMKTAGRIVFAGTVLEEGAILVKVHAVNSNTKIQKIVELIDRSEDLKASVQSRAEHLADSIVPFSFLGFGLTLLLTQNISRAVSILMVDYSCAIKLSTPISVISALREAADMDMTVKGGKYLEELALADTIVFDKTGTLTKAEPRLEKIIPFGEYSEKRILKIAACIEEHFPHSMARAIVKAAMERNINHAEEHADVQYIVAHGIATSLKGKRVVIGSKHFVIEDEKVNVSEANQAIIDEQAGAASVIYLGIGGELAGAICIGDPPREEAADAIRGLRESGIKNVVMLTGDSLNAAERVAEHLGIDTFFAQVLPEDKHHYVERMKAEGKRVIMVGDGINDAPALATANVSVAMSDASDIARETADVTLRRENLEDLVELRLLSQKLMERIMMNYRFIITFNTSLLVGGFFGLLSPTTSAFLHNVSTMGICAKSMTKLKVE</sequence>
<dbReference type="GO" id="GO:0005886">
    <property type="term" value="C:plasma membrane"/>
    <property type="evidence" value="ECO:0007669"/>
    <property type="project" value="UniProtKB-SubCell"/>
</dbReference>
<keyword evidence="3 9" id="KW-0812">Transmembrane</keyword>
<dbReference type="InterPro" id="IPR059000">
    <property type="entry name" value="ATPase_P-type_domA"/>
</dbReference>
<dbReference type="InterPro" id="IPR023214">
    <property type="entry name" value="HAD_sf"/>
</dbReference>
<evidence type="ECO:0000256" key="4">
    <source>
        <dbReference type="ARBA" id="ARBA00022967"/>
    </source>
</evidence>
<dbReference type="EC" id="7.2.2.12" evidence="7"/>
<keyword evidence="4" id="KW-1278">Translocase</keyword>
<dbReference type="GO" id="GO:0046872">
    <property type="term" value="F:metal ion binding"/>
    <property type="evidence" value="ECO:0007669"/>
    <property type="project" value="UniProtKB-KW"/>
</dbReference>
<dbReference type="GO" id="GO:0015086">
    <property type="term" value="F:cadmium ion transmembrane transporter activity"/>
    <property type="evidence" value="ECO:0007669"/>
    <property type="project" value="TreeGrafter"/>
</dbReference>
<dbReference type="PROSITE" id="PS01229">
    <property type="entry name" value="COF_2"/>
    <property type="match status" value="1"/>
</dbReference>
<dbReference type="Gene3D" id="3.40.1110.10">
    <property type="entry name" value="Calcium-transporting ATPase, cytoplasmic domain N"/>
    <property type="match status" value="1"/>
</dbReference>
<dbReference type="AlphaFoldDB" id="A0A380S559"/>
<comment type="subcellular location">
    <subcellularLocation>
        <location evidence="9">Cell membrane</location>
    </subcellularLocation>
    <subcellularLocation>
        <location evidence="1">Membrane</location>
    </subcellularLocation>
</comment>
<dbReference type="Pfam" id="PF00122">
    <property type="entry name" value="E1-E2_ATPase"/>
    <property type="match status" value="1"/>
</dbReference>
<feature type="transmembrane region" description="Helical" evidence="9">
    <location>
        <begin position="653"/>
        <end position="672"/>
    </location>
</feature>
<dbReference type="InterPro" id="IPR051014">
    <property type="entry name" value="Cation_Transport_ATPase_IB"/>
</dbReference>
<dbReference type="RefSeq" id="WP_109572872.1">
    <property type="nucleotide sequence ID" value="NZ_UHJL01000002.1"/>
</dbReference>
<dbReference type="PRINTS" id="PR00120">
    <property type="entry name" value="HATPASE"/>
</dbReference>
<comment type="similarity">
    <text evidence="2 9">Belongs to the cation transport ATPase (P-type) (TC 3.A.3) family. Type IB subfamily.</text>
</comment>
<comment type="caution">
    <text evidence="9">Lacks conserved residue(s) required for the propagation of feature annotation.</text>
</comment>
<dbReference type="NCBIfam" id="TIGR01525">
    <property type="entry name" value="ATPase-IB_hvy"/>
    <property type="match status" value="1"/>
</dbReference>
<dbReference type="Pfam" id="PF00702">
    <property type="entry name" value="Hydrolase"/>
    <property type="match status" value="1"/>
</dbReference>
<dbReference type="SUPFAM" id="SSF56784">
    <property type="entry name" value="HAD-like"/>
    <property type="match status" value="1"/>
</dbReference>
<dbReference type="InterPro" id="IPR036412">
    <property type="entry name" value="HAD-like_sf"/>
</dbReference>
<keyword evidence="9" id="KW-0479">Metal-binding</keyword>
<dbReference type="Gene3D" id="2.70.150.10">
    <property type="entry name" value="Calcium-transporting ATPase, cytoplasmic transduction domain A"/>
    <property type="match status" value="1"/>
</dbReference>
<dbReference type="NCBIfam" id="TIGR01494">
    <property type="entry name" value="ATPase_P-type"/>
    <property type="match status" value="1"/>
</dbReference>
<name>A0A380S559_FIBSU</name>
<gene>
    <name evidence="11" type="ORF">SAMN05661053_1757</name>
</gene>
<comment type="catalytic activity">
    <reaction evidence="8">
        <text>Zn(2+)(in) + ATP + H2O = Zn(2+)(out) + ADP + phosphate + H(+)</text>
        <dbReference type="Rhea" id="RHEA:20621"/>
        <dbReference type="ChEBI" id="CHEBI:15377"/>
        <dbReference type="ChEBI" id="CHEBI:15378"/>
        <dbReference type="ChEBI" id="CHEBI:29105"/>
        <dbReference type="ChEBI" id="CHEBI:30616"/>
        <dbReference type="ChEBI" id="CHEBI:43474"/>
        <dbReference type="ChEBI" id="CHEBI:456216"/>
        <dbReference type="EC" id="7.2.2.12"/>
    </reaction>
</comment>
<dbReference type="Proteomes" id="UP000255423">
    <property type="component" value="Unassembled WGS sequence"/>
</dbReference>
<keyword evidence="9" id="KW-0067">ATP-binding</keyword>
<dbReference type="InterPro" id="IPR023299">
    <property type="entry name" value="ATPase_P-typ_cyto_dom_N"/>
</dbReference>
<organism evidence="11 12">
    <name type="scientific">Fibrobacter succinogenes</name>
    <name type="common">Bacteroides succinogenes</name>
    <dbReference type="NCBI Taxonomy" id="833"/>
    <lineage>
        <taxon>Bacteria</taxon>
        <taxon>Pseudomonadati</taxon>
        <taxon>Fibrobacterota</taxon>
        <taxon>Fibrobacteria</taxon>
        <taxon>Fibrobacterales</taxon>
        <taxon>Fibrobacteraceae</taxon>
        <taxon>Fibrobacter</taxon>
    </lineage>
</organism>
<evidence type="ECO:0000256" key="8">
    <source>
        <dbReference type="ARBA" id="ARBA00047308"/>
    </source>
</evidence>
<evidence type="ECO:0000259" key="10">
    <source>
        <dbReference type="Pfam" id="PF00122"/>
    </source>
</evidence>
<evidence type="ECO:0000256" key="3">
    <source>
        <dbReference type="ARBA" id="ARBA00022692"/>
    </source>
</evidence>
<evidence type="ECO:0000313" key="12">
    <source>
        <dbReference type="Proteomes" id="UP000255423"/>
    </source>
</evidence>
<evidence type="ECO:0000256" key="6">
    <source>
        <dbReference type="ARBA" id="ARBA00023136"/>
    </source>
</evidence>
<dbReference type="InterPro" id="IPR018303">
    <property type="entry name" value="ATPase_P-typ_P_site"/>
</dbReference>
<dbReference type="GO" id="GO:0005524">
    <property type="term" value="F:ATP binding"/>
    <property type="evidence" value="ECO:0007669"/>
    <property type="project" value="UniProtKB-UniRule"/>
</dbReference>
<dbReference type="PANTHER" id="PTHR48085">
    <property type="entry name" value="CADMIUM/ZINC-TRANSPORTING ATPASE HMA2-RELATED"/>
    <property type="match status" value="1"/>
</dbReference>
<dbReference type="SUPFAM" id="SSF81653">
    <property type="entry name" value="Calcium ATPase, transduction domain A"/>
    <property type="match status" value="1"/>
</dbReference>
<dbReference type="InterPro" id="IPR027256">
    <property type="entry name" value="P-typ_ATPase_IB"/>
</dbReference>
<evidence type="ECO:0000313" key="11">
    <source>
        <dbReference type="EMBL" id="SUQ24357.1"/>
    </source>
</evidence>
<dbReference type="SFLD" id="SFLDS00003">
    <property type="entry name" value="Haloacid_Dehalogenase"/>
    <property type="match status" value="1"/>
</dbReference>
<keyword evidence="9" id="KW-0547">Nucleotide-binding</keyword>
<dbReference type="PROSITE" id="PS00154">
    <property type="entry name" value="ATPASE_E1_E2"/>
    <property type="match status" value="1"/>
</dbReference>
<keyword evidence="9" id="KW-1003">Cell membrane</keyword>
<dbReference type="InterPro" id="IPR008250">
    <property type="entry name" value="ATPase_P-typ_transduc_dom_A_sf"/>
</dbReference>